<dbReference type="EMBL" id="CAJVPP010000066">
    <property type="protein sequence ID" value="CAG8439073.1"/>
    <property type="molecule type" value="Genomic_DNA"/>
</dbReference>
<reference evidence="1" key="1">
    <citation type="submission" date="2021-06" db="EMBL/GenBank/DDBJ databases">
        <authorList>
            <person name="Kallberg Y."/>
            <person name="Tangrot J."/>
            <person name="Rosling A."/>
        </authorList>
    </citation>
    <scope>NUCLEOTIDE SEQUENCE</scope>
    <source>
        <strain evidence="1">87-6 pot B 2015</strain>
    </source>
</reference>
<organism evidence="1 2">
    <name type="scientific">Funneliformis mosseae</name>
    <name type="common">Endomycorrhizal fungus</name>
    <name type="synonym">Glomus mosseae</name>
    <dbReference type="NCBI Taxonomy" id="27381"/>
    <lineage>
        <taxon>Eukaryota</taxon>
        <taxon>Fungi</taxon>
        <taxon>Fungi incertae sedis</taxon>
        <taxon>Mucoromycota</taxon>
        <taxon>Glomeromycotina</taxon>
        <taxon>Glomeromycetes</taxon>
        <taxon>Glomerales</taxon>
        <taxon>Glomeraceae</taxon>
        <taxon>Funneliformis</taxon>
    </lineage>
</organism>
<dbReference type="Proteomes" id="UP000789375">
    <property type="component" value="Unassembled WGS sequence"/>
</dbReference>
<comment type="caution">
    <text evidence="1">The sequence shown here is derived from an EMBL/GenBank/DDBJ whole genome shotgun (WGS) entry which is preliminary data.</text>
</comment>
<protein>
    <submittedName>
        <fullName evidence="1">5851_t:CDS:1</fullName>
    </submittedName>
</protein>
<name>A0A9N8V434_FUNMO</name>
<dbReference type="AlphaFoldDB" id="A0A9N8V434"/>
<sequence length="99" mass="10969">MLCKSIFLTEPSGLLEPSELSEPLELLGSLGSSTPSGSLESLKYSTSMMSFRRKSVELLSRKLTNLIIINNDFLLYNVHNNDPDSLSASKEFFLLSKVP</sequence>
<keyword evidence="2" id="KW-1185">Reference proteome</keyword>
<gene>
    <name evidence="1" type="ORF">FMOSSE_LOCUS654</name>
</gene>
<evidence type="ECO:0000313" key="1">
    <source>
        <dbReference type="EMBL" id="CAG8439073.1"/>
    </source>
</evidence>
<accession>A0A9N8V434</accession>
<evidence type="ECO:0000313" key="2">
    <source>
        <dbReference type="Proteomes" id="UP000789375"/>
    </source>
</evidence>
<proteinExistence type="predicted"/>